<dbReference type="Pfam" id="PF17106">
    <property type="entry name" value="NACHT_sigma"/>
    <property type="match status" value="1"/>
</dbReference>
<dbReference type="STRING" id="1173701.A0A066XVT3"/>
<dbReference type="InterPro" id="IPR031353">
    <property type="entry name" value="NACHT_sigma"/>
</dbReference>
<protein>
    <submittedName>
        <fullName evidence="3">Putative nucleoside phosphorylase</fullName>
    </submittedName>
</protein>
<dbReference type="PANTHER" id="PTHR46082">
    <property type="entry name" value="ATP/GTP-BINDING PROTEIN-RELATED"/>
    <property type="match status" value="1"/>
</dbReference>
<dbReference type="Proteomes" id="UP000027238">
    <property type="component" value="Unassembled WGS sequence"/>
</dbReference>
<feature type="region of interest" description="Disordered" evidence="1">
    <location>
        <begin position="21"/>
        <end position="64"/>
    </location>
</feature>
<accession>A0A066XVT3</accession>
<dbReference type="PANTHER" id="PTHR46082:SF6">
    <property type="entry name" value="AAA+ ATPASE DOMAIN-CONTAINING PROTEIN-RELATED"/>
    <property type="match status" value="1"/>
</dbReference>
<dbReference type="InterPro" id="IPR053137">
    <property type="entry name" value="NLR-like"/>
</dbReference>
<dbReference type="InterPro" id="IPR035994">
    <property type="entry name" value="Nucleoside_phosphorylase_sf"/>
</dbReference>
<organism evidence="3 4">
    <name type="scientific">Colletotrichum sublineola</name>
    <name type="common">Sorghum anthracnose fungus</name>
    <dbReference type="NCBI Taxonomy" id="1173701"/>
    <lineage>
        <taxon>Eukaryota</taxon>
        <taxon>Fungi</taxon>
        <taxon>Dikarya</taxon>
        <taxon>Ascomycota</taxon>
        <taxon>Pezizomycotina</taxon>
        <taxon>Sordariomycetes</taxon>
        <taxon>Hypocreomycetidae</taxon>
        <taxon>Glomerellales</taxon>
        <taxon>Glomerellaceae</taxon>
        <taxon>Colletotrichum</taxon>
        <taxon>Colletotrichum graminicola species complex</taxon>
    </lineage>
</organism>
<keyword evidence="4" id="KW-1185">Reference proteome</keyword>
<proteinExistence type="predicted"/>
<dbReference type="AlphaFoldDB" id="A0A066XVT3"/>
<dbReference type="HOGENOM" id="CLU_1855151_0_0_1"/>
<dbReference type="Gene3D" id="3.40.50.1580">
    <property type="entry name" value="Nucleoside phosphorylase domain"/>
    <property type="match status" value="1"/>
</dbReference>
<comment type="caution">
    <text evidence="3">The sequence shown here is derived from an EMBL/GenBank/DDBJ whole genome shotgun (WGS) entry which is preliminary data.</text>
</comment>
<dbReference type="GO" id="GO:0009116">
    <property type="term" value="P:nucleoside metabolic process"/>
    <property type="evidence" value="ECO:0007669"/>
    <property type="project" value="InterPro"/>
</dbReference>
<feature type="domain" description="NACHT-NTPase sigma" evidence="2">
    <location>
        <begin position="5"/>
        <end position="44"/>
    </location>
</feature>
<evidence type="ECO:0000313" key="4">
    <source>
        <dbReference type="Proteomes" id="UP000027238"/>
    </source>
</evidence>
<evidence type="ECO:0000259" key="2">
    <source>
        <dbReference type="Pfam" id="PF17106"/>
    </source>
</evidence>
<dbReference type="EMBL" id="JMSE01000125">
    <property type="protein sequence ID" value="KDN71789.1"/>
    <property type="molecule type" value="Genomic_DNA"/>
</dbReference>
<name>A0A066XVT3_COLSU</name>
<evidence type="ECO:0000313" key="3">
    <source>
        <dbReference type="EMBL" id="KDN71789.1"/>
    </source>
</evidence>
<reference evidence="4" key="1">
    <citation type="journal article" date="2014" name="Genome Announc.">
        <title>Draft genome sequence of Colletotrichum sublineola, a destructive pathogen of cultivated sorghum.</title>
        <authorList>
            <person name="Baroncelli R."/>
            <person name="Sanz-Martin J.M."/>
            <person name="Rech G.E."/>
            <person name="Sukno S.A."/>
            <person name="Thon M.R."/>
        </authorList>
    </citation>
    <scope>NUCLEOTIDE SEQUENCE [LARGE SCALE GENOMIC DNA]</scope>
    <source>
        <strain evidence="4">TX430BB</strain>
    </source>
</reference>
<feature type="compositionally biased region" description="Polar residues" evidence="1">
    <location>
        <begin position="21"/>
        <end position="47"/>
    </location>
</feature>
<gene>
    <name evidence="3" type="ORF">CSUB01_12114</name>
</gene>
<dbReference type="GO" id="GO:0003824">
    <property type="term" value="F:catalytic activity"/>
    <property type="evidence" value="ECO:0007669"/>
    <property type="project" value="InterPro"/>
</dbReference>
<evidence type="ECO:0000256" key="1">
    <source>
        <dbReference type="SAM" id="MobiDB-lite"/>
    </source>
</evidence>
<sequence>MSSSTSITNYGSGAQNVATGGGAQYNNSGSGPQFNNTSVHGNVSLQGRWNDKTAKIPTPSPGQLSRREKFEIAIICALSLEYDAVSLVLDQVWHEEEEKYGRAPGDTNTYTMGRIGKLDVVLALLPNMGTAAAAGTAA</sequence>
<dbReference type="OrthoDB" id="20872at2759"/>